<dbReference type="PROSITE" id="PS51186">
    <property type="entry name" value="GNAT"/>
    <property type="match status" value="1"/>
</dbReference>
<dbReference type="PANTHER" id="PTHR43877">
    <property type="entry name" value="AMINOALKYLPHOSPHONATE N-ACETYLTRANSFERASE-RELATED-RELATED"/>
    <property type="match status" value="1"/>
</dbReference>
<protein>
    <submittedName>
        <fullName evidence="4">GNAT superfamily N-acetyltransferase</fullName>
    </submittedName>
</protein>
<dbReference type="Pfam" id="PF00583">
    <property type="entry name" value="Acetyltransf_1"/>
    <property type="match status" value="1"/>
</dbReference>
<dbReference type="GO" id="GO:0016747">
    <property type="term" value="F:acyltransferase activity, transferring groups other than amino-acyl groups"/>
    <property type="evidence" value="ECO:0007669"/>
    <property type="project" value="InterPro"/>
</dbReference>
<proteinExistence type="predicted"/>
<reference evidence="4 5" key="1">
    <citation type="submission" date="2020-08" db="EMBL/GenBank/DDBJ databases">
        <title>Sequencing the genomes of 1000 actinobacteria strains.</title>
        <authorList>
            <person name="Klenk H.-P."/>
        </authorList>
    </citation>
    <scope>NUCLEOTIDE SEQUENCE [LARGE SCALE GENOMIC DNA]</scope>
    <source>
        <strain evidence="4 5">DSM 46659</strain>
    </source>
</reference>
<comment type="caution">
    <text evidence="4">The sequence shown here is derived from an EMBL/GenBank/DDBJ whole genome shotgun (WGS) entry which is preliminary data.</text>
</comment>
<evidence type="ECO:0000259" key="3">
    <source>
        <dbReference type="PROSITE" id="PS51186"/>
    </source>
</evidence>
<dbReference type="CDD" id="cd04301">
    <property type="entry name" value="NAT_SF"/>
    <property type="match status" value="1"/>
</dbReference>
<dbReference type="InterPro" id="IPR050832">
    <property type="entry name" value="Bact_Acetyltransf"/>
</dbReference>
<dbReference type="Proteomes" id="UP000546642">
    <property type="component" value="Unassembled WGS sequence"/>
</dbReference>
<dbReference type="InterPro" id="IPR000182">
    <property type="entry name" value="GNAT_dom"/>
</dbReference>
<sequence length="174" mass="19546">MNDIAIRPARPDESAAVAELRWRWVQETYGTPDTTLEEFVPRFVAWARENESSHRCMVVARGDTVIGMAWLATTQRVPHPRSFERMSGDVQCVYVAPGERDRGLGGELIEAVLSWARDLGLERVTVHSSDRAVPAYSRHGFEASPRLLQFEVGGGRRGAMPVDEVEDELARRAR</sequence>
<keyword evidence="1 4" id="KW-0808">Transferase</keyword>
<keyword evidence="2" id="KW-0012">Acyltransferase</keyword>
<organism evidence="4 5">
    <name type="scientific">Nocardiopsis mwathae</name>
    <dbReference type="NCBI Taxonomy" id="1472723"/>
    <lineage>
        <taxon>Bacteria</taxon>
        <taxon>Bacillati</taxon>
        <taxon>Actinomycetota</taxon>
        <taxon>Actinomycetes</taxon>
        <taxon>Streptosporangiales</taxon>
        <taxon>Nocardiopsidaceae</taxon>
        <taxon>Nocardiopsis</taxon>
    </lineage>
</organism>
<name>A0A7X0D749_9ACTN</name>
<dbReference type="Gene3D" id="3.40.630.30">
    <property type="match status" value="1"/>
</dbReference>
<dbReference type="SUPFAM" id="SSF55729">
    <property type="entry name" value="Acyl-CoA N-acyltransferases (Nat)"/>
    <property type="match status" value="1"/>
</dbReference>
<accession>A0A7X0D749</accession>
<dbReference type="EMBL" id="JACHDS010000001">
    <property type="protein sequence ID" value="MBB6173361.1"/>
    <property type="molecule type" value="Genomic_DNA"/>
</dbReference>
<evidence type="ECO:0000256" key="2">
    <source>
        <dbReference type="ARBA" id="ARBA00023315"/>
    </source>
</evidence>
<dbReference type="InterPro" id="IPR016181">
    <property type="entry name" value="Acyl_CoA_acyltransferase"/>
</dbReference>
<gene>
    <name evidence="4" type="ORF">HNR23_003421</name>
</gene>
<dbReference type="AlphaFoldDB" id="A0A7X0D749"/>
<evidence type="ECO:0000256" key="1">
    <source>
        <dbReference type="ARBA" id="ARBA00022679"/>
    </source>
</evidence>
<feature type="domain" description="N-acetyltransferase" evidence="3">
    <location>
        <begin position="4"/>
        <end position="163"/>
    </location>
</feature>
<keyword evidence="5" id="KW-1185">Reference proteome</keyword>
<evidence type="ECO:0000313" key="5">
    <source>
        <dbReference type="Proteomes" id="UP000546642"/>
    </source>
</evidence>
<evidence type="ECO:0000313" key="4">
    <source>
        <dbReference type="EMBL" id="MBB6173361.1"/>
    </source>
</evidence>